<dbReference type="AlphaFoldDB" id="A0A366IA32"/>
<gene>
    <name evidence="2" type="ORF">DES36_1063</name>
</gene>
<evidence type="ECO:0000313" key="3">
    <source>
        <dbReference type="Proteomes" id="UP000253490"/>
    </source>
</evidence>
<keyword evidence="3" id="KW-1185">Reference proteome</keyword>
<evidence type="ECO:0000256" key="1">
    <source>
        <dbReference type="SAM" id="Phobius"/>
    </source>
</evidence>
<accession>A0A366IA32</accession>
<dbReference type="EMBL" id="QNRX01000006">
    <property type="protein sequence ID" value="RBP65894.1"/>
    <property type="molecule type" value="Genomic_DNA"/>
</dbReference>
<dbReference type="Proteomes" id="UP000253490">
    <property type="component" value="Unassembled WGS sequence"/>
</dbReference>
<keyword evidence="1" id="KW-0812">Transmembrane</keyword>
<evidence type="ECO:0000313" key="2">
    <source>
        <dbReference type="EMBL" id="RBP65894.1"/>
    </source>
</evidence>
<dbReference type="RefSeq" id="WP_113920232.1">
    <property type="nucleotide sequence ID" value="NZ_CALNCS010000005.1"/>
</dbReference>
<sequence length="63" mass="7389">MWKLILVLIIIAFVDLKDFSIKEHKREFVIYIILHLIVLGLGLYDQSTKQISLMEFISNISKP</sequence>
<keyword evidence="1" id="KW-1133">Transmembrane helix</keyword>
<feature type="transmembrane region" description="Helical" evidence="1">
    <location>
        <begin position="28"/>
        <end position="44"/>
    </location>
</feature>
<protein>
    <submittedName>
        <fullName evidence="2">Uncharacterized protein</fullName>
    </submittedName>
</protein>
<reference evidence="2 3" key="1">
    <citation type="submission" date="2018-06" db="EMBL/GenBank/DDBJ databases">
        <title>Genomic Encyclopedia of Type Strains, Phase IV (KMG-IV): sequencing the most valuable type-strain genomes for metagenomic binning, comparative biology and taxonomic classification.</title>
        <authorList>
            <person name="Goeker M."/>
        </authorList>
    </citation>
    <scope>NUCLEOTIDE SEQUENCE [LARGE SCALE GENOMIC DNA]</scope>
    <source>
        <strain evidence="2 3">DSM 22112</strain>
    </source>
</reference>
<organism evidence="2 3">
    <name type="scientific">Alkalibaculum bacchi</name>
    <dbReference type="NCBI Taxonomy" id="645887"/>
    <lineage>
        <taxon>Bacteria</taxon>
        <taxon>Bacillati</taxon>
        <taxon>Bacillota</taxon>
        <taxon>Clostridia</taxon>
        <taxon>Eubacteriales</taxon>
        <taxon>Eubacteriaceae</taxon>
        <taxon>Alkalibaculum</taxon>
    </lineage>
</organism>
<proteinExistence type="predicted"/>
<keyword evidence="1" id="KW-0472">Membrane</keyword>
<comment type="caution">
    <text evidence="2">The sequence shown here is derived from an EMBL/GenBank/DDBJ whole genome shotgun (WGS) entry which is preliminary data.</text>
</comment>
<name>A0A366IA32_9FIRM</name>